<keyword evidence="2" id="KW-0378">Hydrolase</keyword>
<dbReference type="AlphaFoldDB" id="A0A813ZRC1"/>
<dbReference type="PANTHER" id="PTHR43223:SF2">
    <property type="entry name" value="METALLO-BETA-LACTAMASE DOMAIN-CONTAINING PROTEIN"/>
    <property type="match status" value="1"/>
</dbReference>
<reference evidence="6" key="1">
    <citation type="submission" date="2021-02" db="EMBL/GenBank/DDBJ databases">
        <authorList>
            <person name="Nowell W R."/>
        </authorList>
    </citation>
    <scope>NUCLEOTIDE SEQUENCE</scope>
</reference>
<dbReference type="Gene3D" id="3.30.1050.10">
    <property type="entry name" value="SCP2 sterol-binding domain"/>
    <property type="match status" value="1"/>
</dbReference>
<dbReference type="SUPFAM" id="SSF55718">
    <property type="entry name" value="SCP-like"/>
    <property type="match status" value="1"/>
</dbReference>
<dbReference type="InterPro" id="IPR036866">
    <property type="entry name" value="RibonucZ/Hydroxyglut_hydro"/>
</dbReference>
<dbReference type="Gene3D" id="1.25.40.880">
    <property type="entry name" value="Alkyl sulfatase, dimerisation domain"/>
    <property type="match status" value="1"/>
</dbReference>
<dbReference type="Pfam" id="PF14863">
    <property type="entry name" value="Alkyl_sulf_dimr"/>
    <property type="match status" value="1"/>
</dbReference>
<keyword evidence="1" id="KW-0479">Metal-binding</keyword>
<evidence type="ECO:0000259" key="5">
    <source>
        <dbReference type="Pfam" id="PF14864"/>
    </source>
</evidence>
<dbReference type="PANTHER" id="PTHR43223">
    <property type="entry name" value="ALKYL/ARYL-SULFATASE"/>
    <property type="match status" value="1"/>
</dbReference>
<name>A0A813ZRC1_9BILA</name>
<dbReference type="InterPro" id="IPR029228">
    <property type="entry name" value="Alkyl_sulf_dimr"/>
</dbReference>
<feature type="domain" description="Alkyl sulfatase C-terminal" evidence="5">
    <location>
        <begin position="259"/>
        <end position="316"/>
    </location>
</feature>
<evidence type="ECO:0000256" key="1">
    <source>
        <dbReference type="ARBA" id="ARBA00022723"/>
    </source>
</evidence>
<organism evidence="6 7">
    <name type="scientific">Adineta steineri</name>
    <dbReference type="NCBI Taxonomy" id="433720"/>
    <lineage>
        <taxon>Eukaryota</taxon>
        <taxon>Metazoa</taxon>
        <taxon>Spiralia</taxon>
        <taxon>Gnathifera</taxon>
        <taxon>Rotifera</taxon>
        <taxon>Eurotatoria</taxon>
        <taxon>Bdelloidea</taxon>
        <taxon>Adinetida</taxon>
        <taxon>Adinetidae</taxon>
        <taxon>Adineta</taxon>
    </lineage>
</organism>
<evidence type="ECO:0000259" key="4">
    <source>
        <dbReference type="Pfam" id="PF14863"/>
    </source>
</evidence>
<dbReference type="EMBL" id="CAJNOE010000094">
    <property type="protein sequence ID" value="CAF0901554.1"/>
    <property type="molecule type" value="Genomic_DNA"/>
</dbReference>
<proteinExistence type="predicted"/>
<dbReference type="Pfam" id="PF14864">
    <property type="entry name" value="Alkyl_sulf_C"/>
    <property type="match status" value="1"/>
</dbReference>
<evidence type="ECO:0000256" key="2">
    <source>
        <dbReference type="ARBA" id="ARBA00022801"/>
    </source>
</evidence>
<protein>
    <submittedName>
        <fullName evidence="6">Uncharacterized protein</fullName>
    </submittedName>
</protein>
<gene>
    <name evidence="6" type="ORF">IZO911_LOCUS12281</name>
</gene>
<dbReference type="InterPro" id="IPR029229">
    <property type="entry name" value="Alkyl_sulf_C"/>
</dbReference>
<dbReference type="InterPro" id="IPR038536">
    <property type="entry name" value="Alkyl/aryl-sulf_dimr_sf"/>
</dbReference>
<feature type="domain" description="Alkyl sulfatase dimerisation" evidence="4">
    <location>
        <begin position="104"/>
        <end position="245"/>
    </location>
</feature>
<evidence type="ECO:0000256" key="3">
    <source>
        <dbReference type="ARBA" id="ARBA00022833"/>
    </source>
</evidence>
<evidence type="ECO:0000313" key="7">
    <source>
        <dbReference type="Proteomes" id="UP000663860"/>
    </source>
</evidence>
<comment type="caution">
    <text evidence="6">The sequence shown here is derived from an EMBL/GenBank/DDBJ whole genome shotgun (WGS) entry which is preliminary data.</text>
</comment>
<dbReference type="GO" id="GO:0046983">
    <property type="term" value="F:protein dimerization activity"/>
    <property type="evidence" value="ECO:0007669"/>
    <property type="project" value="InterPro"/>
</dbReference>
<evidence type="ECO:0000313" key="6">
    <source>
        <dbReference type="EMBL" id="CAF0901554.1"/>
    </source>
</evidence>
<dbReference type="SUPFAM" id="SSF56281">
    <property type="entry name" value="Metallo-hydrolase/oxidoreductase"/>
    <property type="match status" value="1"/>
</dbReference>
<dbReference type="InterPro" id="IPR052195">
    <property type="entry name" value="Bact_Alkyl/Aryl-Sulfatase"/>
</dbReference>
<dbReference type="Proteomes" id="UP000663860">
    <property type="component" value="Unassembled WGS sequence"/>
</dbReference>
<dbReference type="InterPro" id="IPR036527">
    <property type="entry name" value="SCP2_sterol-bd_dom_sf"/>
</dbReference>
<keyword evidence="3" id="KW-0862">Zinc</keyword>
<accession>A0A813ZRC1</accession>
<dbReference type="GO" id="GO:0016787">
    <property type="term" value="F:hydrolase activity"/>
    <property type="evidence" value="ECO:0007669"/>
    <property type="project" value="UniProtKB-KW"/>
</dbReference>
<dbReference type="GO" id="GO:0046872">
    <property type="term" value="F:metal ion binding"/>
    <property type="evidence" value="ECO:0007669"/>
    <property type="project" value="UniProtKB-KW"/>
</dbReference>
<sequence length="333" mass="38841">MDAVENSDLIRAAFVYYNVSYTTLTSHSNNLVLYHQVGRPPKFNKEEELCLEQATLALQGYFLFFFMTFLTFFNKKNWGAALTINEFINLAKQYASSVNKRLTPDEIIGNKLIELPPKLKQHPYLQEFYGTECIYRSIRAIFDRYLGWFSGKTSDLNVDSPKIRAENLIQLGGGTKQVFEKAQLALKEEKYQWALELIEALTLFNEDLNLAELNEFHSLILEKLASLEISANGRNWYLTKSLEVKGLIQIKPSEKQTIETVFKSSIKNYLKFLSVNFNYQKAKEQNLLIFFHFNDTNEKYTIKIRNSVVDMQDDWNDKMLPNLIIEIKTENIW</sequence>